<keyword evidence="10" id="KW-0833">Ubl conjugation pathway</keyword>
<feature type="domain" description="RING-type" evidence="15">
    <location>
        <begin position="209"/>
        <end position="415"/>
    </location>
</feature>
<dbReference type="InterPro" id="IPR001841">
    <property type="entry name" value="Znf_RING"/>
</dbReference>
<dbReference type="InterPro" id="IPR044066">
    <property type="entry name" value="TRIAD_supradom"/>
</dbReference>
<name>A0AA88RM53_9ASTE</name>
<evidence type="ECO:0000256" key="11">
    <source>
        <dbReference type="ARBA" id="ARBA00022833"/>
    </source>
</evidence>
<keyword evidence="6" id="KW-0808">Transferase</keyword>
<keyword evidence="17" id="KW-1185">Reference proteome</keyword>
<dbReference type="CDD" id="cd22582">
    <property type="entry name" value="BRcat_RBR_unk"/>
    <property type="match status" value="1"/>
</dbReference>
<dbReference type="InterPro" id="IPR031127">
    <property type="entry name" value="E3_UB_ligase_RBR"/>
</dbReference>
<protein>
    <recommendedName>
        <fullName evidence="5">RBR-type E3 ubiquitin transferase</fullName>
        <ecNumber evidence="5">2.3.2.31</ecNumber>
    </recommendedName>
</protein>
<dbReference type="Gene3D" id="3.30.40.10">
    <property type="entry name" value="Zinc/RING finger domain, C3HC4 (zinc finger)"/>
    <property type="match status" value="1"/>
</dbReference>
<comment type="caution">
    <text evidence="16">The sequence shown here is derived from an EMBL/GenBank/DDBJ whole genome shotgun (WGS) entry which is preliminary data.</text>
</comment>
<keyword evidence="9 12" id="KW-0863">Zinc-finger</keyword>
<evidence type="ECO:0000259" key="14">
    <source>
        <dbReference type="PROSITE" id="PS50089"/>
    </source>
</evidence>
<dbReference type="PANTHER" id="PTHR11685">
    <property type="entry name" value="RBR FAMILY RING FINGER AND IBR DOMAIN-CONTAINING"/>
    <property type="match status" value="1"/>
</dbReference>
<dbReference type="GO" id="GO:0016567">
    <property type="term" value="P:protein ubiquitination"/>
    <property type="evidence" value="ECO:0007669"/>
    <property type="project" value="InterPro"/>
</dbReference>
<evidence type="ECO:0000313" key="16">
    <source>
        <dbReference type="EMBL" id="KAK2981731.1"/>
    </source>
</evidence>
<dbReference type="EC" id="2.3.2.31" evidence="5"/>
<keyword evidence="13" id="KW-0472">Membrane</keyword>
<evidence type="ECO:0000256" key="9">
    <source>
        <dbReference type="ARBA" id="ARBA00022771"/>
    </source>
</evidence>
<dbReference type="SUPFAM" id="SSF57850">
    <property type="entry name" value="RING/U-box"/>
    <property type="match status" value="3"/>
</dbReference>
<evidence type="ECO:0000259" key="15">
    <source>
        <dbReference type="PROSITE" id="PS51873"/>
    </source>
</evidence>
<keyword evidence="13" id="KW-1133">Transmembrane helix</keyword>
<evidence type="ECO:0000256" key="13">
    <source>
        <dbReference type="SAM" id="Phobius"/>
    </source>
</evidence>
<dbReference type="PROSITE" id="PS51873">
    <property type="entry name" value="TRIAD"/>
    <property type="match status" value="1"/>
</dbReference>
<evidence type="ECO:0000256" key="2">
    <source>
        <dbReference type="ARBA" id="ARBA00001947"/>
    </source>
</evidence>
<evidence type="ECO:0000256" key="5">
    <source>
        <dbReference type="ARBA" id="ARBA00012251"/>
    </source>
</evidence>
<evidence type="ECO:0000256" key="1">
    <source>
        <dbReference type="ARBA" id="ARBA00001798"/>
    </source>
</evidence>
<comment type="function">
    <text evidence="3">Might act as an E3 ubiquitin-protein ligase, or as part of E3 complex, which accepts ubiquitin from specific E2 ubiquitin-conjugating enzymes and then transfers it to substrates.</text>
</comment>
<proteinExistence type="inferred from homology"/>
<evidence type="ECO:0000313" key="17">
    <source>
        <dbReference type="Proteomes" id="UP001187471"/>
    </source>
</evidence>
<evidence type="ECO:0000256" key="12">
    <source>
        <dbReference type="PROSITE-ProRule" id="PRU00175"/>
    </source>
</evidence>
<keyword evidence="8" id="KW-0677">Repeat</keyword>
<comment type="catalytic activity">
    <reaction evidence="1">
        <text>[E2 ubiquitin-conjugating enzyme]-S-ubiquitinyl-L-cysteine + [acceptor protein]-L-lysine = [E2 ubiquitin-conjugating enzyme]-L-cysteine + [acceptor protein]-N(6)-ubiquitinyl-L-lysine.</text>
        <dbReference type="EC" id="2.3.2.31"/>
    </reaction>
</comment>
<evidence type="ECO:0000256" key="3">
    <source>
        <dbReference type="ARBA" id="ARBA00003976"/>
    </source>
</evidence>
<evidence type="ECO:0000256" key="8">
    <source>
        <dbReference type="ARBA" id="ARBA00022737"/>
    </source>
</evidence>
<sequence length="415" mass="47232">MQSAPETKCKEDLMVDMLAKEKQWRKCPQRKIYVEKIEAAALQVSKQITKHTNETAQCNRGKPDPAEVPGLNSASFTEVELVDEVPVWFRSVLSTCETWLTFFRRQLPLKECSCSTLIVLFGVCVALMVSLARSLLSKKGTFGWSELAGDAPESDAEAVLWNRLYDDAKYAEDLQVQEVIRASLHNSSSSAIQARPTLMNVEKDISESSQVFCEICLEDRESWQMFKNENCSHSFCCDCISKHIIAKIENHSKFVACPGVNCCALLYSDASRVLIPDDILILWDESLCKSLIPESQKLYCPFRDCSVMLVNDSGEVIREIDCPECGRSFCALCRVPWHSEFTCKEFQKLNVKKKGKEDLMVDMLAKKKQWRKCPQCKIYVEKTQGCLHITCRCGYEFCYRCGSKYSVKHGDCQPR</sequence>
<evidence type="ECO:0000256" key="10">
    <source>
        <dbReference type="ARBA" id="ARBA00022786"/>
    </source>
</evidence>
<dbReference type="Gene3D" id="1.20.120.1750">
    <property type="match status" value="1"/>
</dbReference>
<evidence type="ECO:0000256" key="6">
    <source>
        <dbReference type="ARBA" id="ARBA00022679"/>
    </source>
</evidence>
<dbReference type="AlphaFoldDB" id="A0AA88RM53"/>
<dbReference type="GO" id="GO:0008270">
    <property type="term" value="F:zinc ion binding"/>
    <property type="evidence" value="ECO:0007669"/>
    <property type="project" value="UniProtKB-KW"/>
</dbReference>
<gene>
    <name evidence="16" type="ORF">RJ640_005983</name>
</gene>
<feature type="transmembrane region" description="Helical" evidence="13">
    <location>
        <begin position="117"/>
        <end position="136"/>
    </location>
</feature>
<reference evidence="16" key="1">
    <citation type="submission" date="2022-12" db="EMBL/GenBank/DDBJ databases">
        <title>Draft genome assemblies for two species of Escallonia (Escalloniales).</title>
        <authorList>
            <person name="Chanderbali A."/>
            <person name="Dervinis C."/>
            <person name="Anghel I."/>
            <person name="Soltis D."/>
            <person name="Soltis P."/>
            <person name="Zapata F."/>
        </authorList>
    </citation>
    <scope>NUCLEOTIDE SEQUENCE</scope>
    <source>
        <strain evidence="16">UCBG92.1500</strain>
        <tissue evidence="16">Leaf</tissue>
    </source>
</reference>
<feature type="domain" description="RING-type" evidence="14">
    <location>
        <begin position="213"/>
        <end position="258"/>
    </location>
</feature>
<dbReference type="GO" id="GO:0061630">
    <property type="term" value="F:ubiquitin protein ligase activity"/>
    <property type="evidence" value="ECO:0007669"/>
    <property type="project" value="UniProtKB-EC"/>
</dbReference>
<dbReference type="InterPro" id="IPR017907">
    <property type="entry name" value="Znf_RING_CS"/>
</dbReference>
<keyword evidence="7" id="KW-0479">Metal-binding</keyword>
<dbReference type="InterPro" id="IPR013083">
    <property type="entry name" value="Znf_RING/FYVE/PHD"/>
</dbReference>
<keyword evidence="13" id="KW-0812">Transmembrane</keyword>
<evidence type="ECO:0000256" key="4">
    <source>
        <dbReference type="ARBA" id="ARBA00005884"/>
    </source>
</evidence>
<dbReference type="SMART" id="SM00647">
    <property type="entry name" value="IBR"/>
    <property type="match status" value="2"/>
</dbReference>
<comment type="similarity">
    <text evidence="4">Belongs to the RBR family. Ariadne subfamily.</text>
</comment>
<organism evidence="16 17">
    <name type="scientific">Escallonia rubra</name>
    <dbReference type="NCBI Taxonomy" id="112253"/>
    <lineage>
        <taxon>Eukaryota</taxon>
        <taxon>Viridiplantae</taxon>
        <taxon>Streptophyta</taxon>
        <taxon>Embryophyta</taxon>
        <taxon>Tracheophyta</taxon>
        <taxon>Spermatophyta</taxon>
        <taxon>Magnoliopsida</taxon>
        <taxon>eudicotyledons</taxon>
        <taxon>Gunneridae</taxon>
        <taxon>Pentapetalae</taxon>
        <taxon>asterids</taxon>
        <taxon>campanulids</taxon>
        <taxon>Escalloniales</taxon>
        <taxon>Escalloniaceae</taxon>
        <taxon>Escallonia</taxon>
    </lineage>
</organism>
<comment type="cofactor">
    <cofactor evidence="2">
        <name>Zn(2+)</name>
        <dbReference type="ChEBI" id="CHEBI:29105"/>
    </cofactor>
</comment>
<dbReference type="PROSITE" id="PS50089">
    <property type="entry name" value="ZF_RING_2"/>
    <property type="match status" value="1"/>
</dbReference>
<evidence type="ECO:0000256" key="7">
    <source>
        <dbReference type="ARBA" id="ARBA00022723"/>
    </source>
</evidence>
<accession>A0AA88RM53</accession>
<dbReference type="PROSITE" id="PS00518">
    <property type="entry name" value="ZF_RING_1"/>
    <property type="match status" value="1"/>
</dbReference>
<dbReference type="InterPro" id="IPR002867">
    <property type="entry name" value="IBR_dom"/>
</dbReference>
<dbReference type="Pfam" id="PF01485">
    <property type="entry name" value="IBR"/>
    <property type="match status" value="2"/>
</dbReference>
<dbReference type="EMBL" id="JAVXUO010001489">
    <property type="protein sequence ID" value="KAK2981731.1"/>
    <property type="molecule type" value="Genomic_DNA"/>
</dbReference>
<keyword evidence="11" id="KW-0862">Zinc</keyword>
<dbReference type="CDD" id="cd22584">
    <property type="entry name" value="Rcat_RBR_unk"/>
    <property type="match status" value="1"/>
</dbReference>
<dbReference type="Proteomes" id="UP001187471">
    <property type="component" value="Unassembled WGS sequence"/>
</dbReference>